<dbReference type="PANTHER" id="PTHR42878:SF7">
    <property type="entry name" value="SENSOR HISTIDINE KINASE GLRK"/>
    <property type="match status" value="1"/>
</dbReference>
<dbReference type="PROSITE" id="PS50885">
    <property type="entry name" value="HAMP"/>
    <property type="match status" value="1"/>
</dbReference>
<keyword evidence="7" id="KW-0418">Kinase</keyword>
<dbReference type="Pfam" id="PF00672">
    <property type="entry name" value="HAMP"/>
    <property type="match status" value="1"/>
</dbReference>
<evidence type="ECO:0000256" key="11">
    <source>
        <dbReference type="ARBA" id="ARBA00023136"/>
    </source>
</evidence>
<keyword evidence="10" id="KW-0902">Two-component regulatory system</keyword>
<dbReference type="Gene3D" id="3.30.450.20">
    <property type="entry name" value="PAS domain"/>
    <property type="match status" value="1"/>
</dbReference>
<accession>A0A935MUU2</accession>
<keyword evidence="5" id="KW-0812">Transmembrane</keyword>
<organism evidence="15 16">
    <name type="scientific">Candidatus Dechloromonas phosphorivorans</name>
    <dbReference type="NCBI Taxonomy" id="2899244"/>
    <lineage>
        <taxon>Bacteria</taxon>
        <taxon>Pseudomonadati</taxon>
        <taxon>Pseudomonadota</taxon>
        <taxon>Betaproteobacteria</taxon>
        <taxon>Rhodocyclales</taxon>
        <taxon>Azonexaceae</taxon>
        <taxon>Dechloromonas</taxon>
    </lineage>
</organism>
<dbReference type="CDD" id="cd06225">
    <property type="entry name" value="HAMP"/>
    <property type="match status" value="1"/>
</dbReference>
<dbReference type="InterPro" id="IPR000014">
    <property type="entry name" value="PAS"/>
</dbReference>
<evidence type="ECO:0000259" key="14">
    <source>
        <dbReference type="PROSITE" id="PS50885"/>
    </source>
</evidence>
<dbReference type="InterPro" id="IPR000700">
    <property type="entry name" value="PAS-assoc_C"/>
</dbReference>
<dbReference type="InterPro" id="IPR001610">
    <property type="entry name" value="PAC"/>
</dbReference>
<dbReference type="SMART" id="SM00086">
    <property type="entry name" value="PAC"/>
    <property type="match status" value="1"/>
</dbReference>
<proteinExistence type="predicted"/>
<dbReference type="Proteomes" id="UP000739411">
    <property type="component" value="Unassembled WGS sequence"/>
</dbReference>
<evidence type="ECO:0000256" key="1">
    <source>
        <dbReference type="ARBA" id="ARBA00000085"/>
    </source>
</evidence>
<sequence>MSLKRKVWLWLGLLVGAILGVDLTIGYFKLDAELRTETEFDARTVYGFIMATRRVYQNQFIESGLPLNDKTLGFLPAHSLSRIAKDFSNWNDSGVLFNNVSDRPRNPGNLADAEEMAAINWFRQNPKSVERVERVEKTAGNGYLLYTAPIWLEQVCLKCHGERESAPASIRDNYDAAYGYQLGELRGVASVKIPTAKFDQRFREIWGTQVVKSLFGYAMLLLAVGYLLEKLVTQRIARLQAGAERIAEGDYATRLTIDNEDEICQLAVAFNQMAEGVQSREQALTKLSQAVEQSPDSIVITDLQGNIEYVNACFVENTGYSFEEAQGKNPRMLQSGRTPPATFEAMWAALKSGKGWQGEFINRRKDGSEYVEFVNIAPIRQPDGRVSHYLAVKQDITEQKRIGSELDAHRHNLEQLVASRTAELSEARQRADEANHAKSDFLANMSHEIRTPLNAINGMAYLIRRDGLPLSRWRGSTNWKHPASTCWKPSTRCSICPKSKLAKWFSSKLISVSARWSTRFASCQLIGQPASNCD</sequence>
<comment type="caution">
    <text evidence="15">The sequence shown here is derived from an EMBL/GenBank/DDBJ whole genome shotgun (WGS) entry which is preliminary data.</text>
</comment>
<evidence type="ECO:0000256" key="5">
    <source>
        <dbReference type="ARBA" id="ARBA00022692"/>
    </source>
</evidence>
<protein>
    <recommendedName>
        <fullName evidence="3">histidine kinase</fullName>
        <ecNumber evidence="3">2.7.13.3</ecNumber>
    </recommendedName>
</protein>
<dbReference type="SMART" id="SM00304">
    <property type="entry name" value="HAMP"/>
    <property type="match status" value="1"/>
</dbReference>
<dbReference type="Pfam" id="PF11845">
    <property type="entry name" value="Tll0287-like"/>
    <property type="match status" value="1"/>
</dbReference>
<comment type="subcellular location">
    <subcellularLocation>
        <location evidence="2">Membrane</location>
        <topology evidence="2">Multi-pass membrane protein</topology>
    </subcellularLocation>
</comment>
<dbReference type="Gene3D" id="6.10.340.10">
    <property type="match status" value="1"/>
</dbReference>
<evidence type="ECO:0000259" key="13">
    <source>
        <dbReference type="PROSITE" id="PS50113"/>
    </source>
</evidence>
<dbReference type="Pfam" id="PF00512">
    <property type="entry name" value="HisKA"/>
    <property type="match status" value="1"/>
</dbReference>
<dbReference type="InterPro" id="IPR036097">
    <property type="entry name" value="HisK_dim/P_sf"/>
</dbReference>
<dbReference type="SMART" id="SM00091">
    <property type="entry name" value="PAS"/>
    <property type="match status" value="1"/>
</dbReference>
<evidence type="ECO:0000313" key="16">
    <source>
        <dbReference type="Proteomes" id="UP000739411"/>
    </source>
</evidence>
<evidence type="ECO:0000256" key="4">
    <source>
        <dbReference type="ARBA" id="ARBA00022679"/>
    </source>
</evidence>
<dbReference type="InterPro" id="IPR050351">
    <property type="entry name" value="BphY/WalK/GraS-like"/>
</dbReference>
<dbReference type="InterPro" id="IPR003660">
    <property type="entry name" value="HAMP_dom"/>
</dbReference>
<dbReference type="PANTHER" id="PTHR42878">
    <property type="entry name" value="TWO-COMPONENT HISTIDINE KINASE"/>
    <property type="match status" value="1"/>
</dbReference>
<evidence type="ECO:0000256" key="3">
    <source>
        <dbReference type="ARBA" id="ARBA00012438"/>
    </source>
</evidence>
<dbReference type="InterPro" id="IPR003661">
    <property type="entry name" value="HisK_dim/P_dom"/>
</dbReference>
<keyword evidence="8" id="KW-0067">ATP-binding</keyword>
<keyword evidence="11" id="KW-0472">Membrane</keyword>
<name>A0A935MUU2_9RHOO</name>
<dbReference type="InterPro" id="IPR035965">
    <property type="entry name" value="PAS-like_dom_sf"/>
</dbReference>
<dbReference type="Gene3D" id="1.10.287.130">
    <property type="match status" value="1"/>
</dbReference>
<evidence type="ECO:0000259" key="12">
    <source>
        <dbReference type="PROSITE" id="PS50112"/>
    </source>
</evidence>
<dbReference type="PROSITE" id="PS50112">
    <property type="entry name" value="PAS"/>
    <property type="match status" value="1"/>
</dbReference>
<evidence type="ECO:0000256" key="2">
    <source>
        <dbReference type="ARBA" id="ARBA00004141"/>
    </source>
</evidence>
<feature type="domain" description="HAMP" evidence="14">
    <location>
        <begin position="230"/>
        <end position="282"/>
    </location>
</feature>
<evidence type="ECO:0000256" key="8">
    <source>
        <dbReference type="ARBA" id="ARBA00022840"/>
    </source>
</evidence>
<keyword evidence="4" id="KW-0808">Transferase</keyword>
<keyword evidence="6" id="KW-0547">Nucleotide-binding</keyword>
<dbReference type="SUPFAM" id="SSF158472">
    <property type="entry name" value="HAMP domain-like"/>
    <property type="match status" value="1"/>
</dbReference>
<dbReference type="AlphaFoldDB" id="A0A935MUU2"/>
<dbReference type="GO" id="GO:0000155">
    <property type="term" value="F:phosphorelay sensor kinase activity"/>
    <property type="evidence" value="ECO:0007669"/>
    <property type="project" value="InterPro"/>
</dbReference>
<comment type="catalytic activity">
    <reaction evidence="1">
        <text>ATP + protein L-histidine = ADP + protein N-phospho-L-histidine.</text>
        <dbReference type="EC" id="2.7.13.3"/>
    </reaction>
</comment>
<evidence type="ECO:0000256" key="6">
    <source>
        <dbReference type="ARBA" id="ARBA00022741"/>
    </source>
</evidence>
<dbReference type="SUPFAM" id="SSF47384">
    <property type="entry name" value="Homodimeric domain of signal transducing histidine kinase"/>
    <property type="match status" value="1"/>
</dbReference>
<dbReference type="CDD" id="cd00082">
    <property type="entry name" value="HisKA"/>
    <property type="match status" value="1"/>
</dbReference>
<evidence type="ECO:0000256" key="9">
    <source>
        <dbReference type="ARBA" id="ARBA00022989"/>
    </source>
</evidence>
<dbReference type="GO" id="GO:0016020">
    <property type="term" value="C:membrane"/>
    <property type="evidence" value="ECO:0007669"/>
    <property type="project" value="UniProtKB-SubCell"/>
</dbReference>
<dbReference type="PROSITE" id="PS50113">
    <property type="entry name" value="PAC"/>
    <property type="match status" value="1"/>
</dbReference>
<evidence type="ECO:0000256" key="7">
    <source>
        <dbReference type="ARBA" id="ARBA00022777"/>
    </source>
</evidence>
<dbReference type="GO" id="GO:0000156">
    <property type="term" value="F:phosphorelay response regulator activity"/>
    <property type="evidence" value="ECO:0007669"/>
    <property type="project" value="TreeGrafter"/>
</dbReference>
<reference evidence="15 16" key="1">
    <citation type="submission" date="2020-10" db="EMBL/GenBank/DDBJ databases">
        <title>Connecting structure to function with the recovery of over 1000 high-quality activated sludge metagenome-assembled genomes encoding full-length rRNA genes using long-read sequencing.</title>
        <authorList>
            <person name="Singleton C.M."/>
            <person name="Petriglieri F."/>
            <person name="Kristensen J.M."/>
            <person name="Kirkegaard R.H."/>
            <person name="Michaelsen T.Y."/>
            <person name="Andersen M.H."/>
            <person name="Karst S.M."/>
            <person name="Dueholm M.S."/>
            <person name="Nielsen P.H."/>
            <person name="Albertsen M."/>
        </authorList>
    </citation>
    <scope>NUCLEOTIDE SEQUENCE [LARGE SCALE GENOMIC DNA]</scope>
    <source>
        <strain evidence="15">EsbW_18-Q3-R4-48_BATAC.463</strain>
    </source>
</reference>
<dbReference type="EMBL" id="JADJMS010000047">
    <property type="protein sequence ID" value="MBK7417034.1"/>
    <property type="molecule type" value="Genomic_DNA"/>
</dbReference>
<dbReference type="GO" id="GO:0005524">
    <property type="term" value="F:ATP binding"/>
    <property type="evidence" value="ECO:0007669"/>
    <property type="project" value="UniProtKB-KW"/>
</dbReference>
<evidence type="ECO:0000313" key="15">
    <source>
        <dbReference type="EMBL" id="MBK7417034.1"/>
    </source>
</evidence>
<dbReference type="InterPro" id="IPR021796">
    <property type="entry name" value="Tll0287-like_dom"/>
</dbReference>
<dbReference type="SUPFAM" id="SSF55785">
    <property type="entry name" value="PYP-like sensor domain (PAS domain)"/>
    <property type="match status" value="1"/>
</dbReference>
<dbReference type="GO" id="GO:0030295">
    <property type="term" value="F:protein kinase activator activity"/>
    <property type="evidence" value="ECO:0007669"/>
    <property type="project" value="TreeGrafter"/>
</dbReference>
<dbReference type="GO" id="GO:0007234">
    <property type="term" value="P:osmosensory signaling via phosphorelay pathway"/>
    <property type="evidence" value="ECO:0007669"/>
    <property type="project" value="TreeGrafter"/>
</dbReference>
<dbReference type="Pfam" id="PF13426">
    <property type="entry name" value="PAS_9"/>
    <property type="match status" value="1"/>
</dbReference>
<dbReference type="EC" id="2.7.13.3" evidence="3"/>
<dbReference type="CDD" id="cd00130">
    <property type="entry name" value="PAS"/>
    <property type="match status" value="1"/>
</dbReference>
<dbReference type="NCBIfam" id="TIGR00229">
    <property type="entry name" value="sensory_box"/>
    <property type="match status" value="1"/>
</dbReference>
<keyword evidence="9" id="KW-1133">Transmembrane helix</keyword>
<feature type="domain" description="PAS" evidence="12">
    <location>
        <begin position="283"/>
        <end position="329"/>
    </location>
</feature>
<gene>
    <name evidence="15" type="ORF">IPJ38_19960</name>
</gene>
<evidence type="ECO:0000256" key="10">
    <source>
        <dbReference type="ARBA" id="ARBA00023012"/>
    </source>
</evidence>
<feature type="domain" description="PAC" evidence="13">
    <location>
        <begin position="354"/>
        <end position="408"/>
    </location>
</feature>